<dbReference type="Proteomes" id="UP000789572">
    <property type="component" value="Unassembled WGS sequence"/>
</dbReference>
<sequence>VWKVARNDTRFELGIWGSSSDNSIVDLVKQCAKPILFSASFIKSLCEECSNAEDLIKDLDKFVSKDTKNRFSDHWCNTRLGKEDEKRIAFRRGALKKAANGLQKVYERLTSIGSSPSSRKRKNLQAFFVLLPILLTQLCDALSALMSTNDQKIMLESLIFVERWCSLCIKGSWEKFVETYNKFSEEISQIMRKKKVADELACDS</sequence>
<evidence type="ECO:0000313" key="2">
    <source>
        <dbReference type="EMBL" id="CAG8504468.1"/>
    </source>
</evidence>
<dbReference type="AlphaFoldDB" id="A0A9N9F214"/>
<dbReference type="EMBL" id="CAJVPJ010000271">
    <property type="protein sequence ID" value="CAG8504468.1"/>
    <property type="molecule type" value="Genomic_DNA"/>
</dbReference>
<gene>
    <name evidence="2" type="ORF">POCULU_LOCUS2745</name>
</gene>
<feature type="transmembrane region" description="Helical" evidence="1">
    <location>
        <begin position="126"/>
        <end position="146"/>
    </location>
</feature>
<keyword evidence="1" id="KW-0812">Transmembrane</keyword>
<protein>
    <submittedName>
        <fullName evidence="2">4558_t:CDS:1</fullName>
    </submittedName>
</protein>
<evidence type="ECO:0000256" key="1">
    <source>
        <dbReference type="SAM" id="Phobius"/>
    </source>
</evidence>
<evidence type="ECO:0000313" key="3">
    <source>
        <dbReference type="Proteomes" id="UP000789572"/>
    </source>
</evidence>
<comment type="caution">
    <text evidence="2">The sequence shown here is derived from an EMBL/GenBank/DDBJ whole genome shotgun (WGS) entry which is preliminary data.</text>
</comment>
<keyword evidence="1" id="KW-1133">Transmembrane helix</keyword>
<name>A0A9N9F214_9GLOM</name>
<proteinExistence type="predicted"/>
<keyword evidence="3" id="KW-1185">Reference proteome</keyword>
<reference evidence="2" key="1">
    <citation type="submission" date="2021-06" db="EMBL/GenBank/DDBJ databases">
        <authorList>
            <person name="Kallberg Y."/>
            <person name="Tangrot J."/>
            <person name="Rosling A."/>
        </authorList>
    </citation>
    <scope>NUCLEOTIDE SEQUENCE</scope>
    <source>
        <strain evidence="2">IA702</strain>
    </source>
</reference>
<accession>A0A9N9F214</accession>
<keyword evidence="1" id="KW-0472">Membrane</keyword>
<feature type="non-terminal residue" evidence="2">
    <location>
        <position position="1"/>
    </location>
</feature>
<organism evidence="2 3">
    <name type="scientific">Paraglomus occultum</name>
    <dbReference type="NCBI Taxonomy" id="144539"/>
    <lineage>
        <taxon>Eukaryota</taxon>
        <taxon>Fungi</taxon>
        <taxon>Fungi incertae sedis</taxon>
        <taxon>Mucoromycota</taxon>
        <taxon>Glomeromycotina</taxon>
        <taxon>Glomeromycetes</taxon>
        <taxon>Paraglomerales</taxon>
        <taxon>Paraglomeraceae</taxon>
        <taxon>Paraglomus</taxon>
    </lineage>
</organism>